<feature type="domain" description="Major facilitator superfamily (MFS) profile" evidence="9">
    <location>
        <begin position="36"/>
        <end position="486"/>
    </location>
</feature>
<evidence type="ECO:0000259" key="9">
    <source>
        <dbReference type="PROSITE" id="PS50850"/>
    </source>
</evidence>
<feature type="transmembrane region" description="Helical" evidence="8">
    <location>
        <begin position="220"/>
        <end position="240"/>
    </location>
</feature>
<feature type="region of interest" description="Disordered" evidence="7">
    <location>
        <begin position="1"/>
        <end position="24"/>
    </location>
</feature>
<organism evidence="10 11">
    <name type="scientific">Luedemannella helvata</name>
    <dbReference type="NCBI Taxonomy" id="349315"/>
    <lineage>
        <taxon>Bacteria</taxon>
        <taxon>Bacillati</taxon>
        <taxon>Actinomycetota</taxon>
        <taxon>Actinomycetes</taxon>
        <taxon>Micromonosporales</taxon>
        <taxon>Micromonosporaceae</taxon>
        <taxon>Luedemannella</taxon>
    </lineage>
</organism>
<proteinExistence type="predicted"/>
<keyword evidence="6 8" id="KW-0472">Membrane</keyword>
<feature type="transmembrane region" description="Helical" evidence="8">
    <location>
        <begin position="127"/>
        <end position="146"/>
    </location>
</feature>
<evidence type="ECO:0000256" key="1">
    <source>
        <dbReference type="ARBA" id="ARBA00004651"/>
    </source>
</evidence>
<evidence type="ECO:0000256" key="3">
    <source>
        <dbReference type="ARBA" id="ARBA00022475"/>
    </source>
</evidence>
<keyword evidence="4 8" id="KW-0812">Transmembrane</keyword>
<evidence type="ECO:0000256" key="4">
    <source>
        <dbReference type="ARBA" id="ARBA00022692"/>
    </source>
</evidence>
<feature type="transmembrane region" description="Helical" evidence="8">
    <location>
        <begin position="102"/>
        <end position="121"/>
    </location>
</feature>
<feature type="transmembrane region" description="Helical" evidence="8">
    <location>
        <begin position="34"/>
        <end position="52"/>
    </location>
</feature>
<dbReference type="Gene3D" id="1.20.1720.10">
    <property type="entry name" value="Multidrug resistance protein D"/>
    <property type="match status" value="1"/>
</dbReference>
<feature type="transmembrane region" description="Helical" evidence="8">
    <location>
        <begin position="72"/>
        <end position="90"/>
    </location>
</feature>
<comment type="subcellular location">
    <subcellularLocation>
        <location evidence="1">Cell membrane</location>
        <topology evidence="1">Multi-pass membrane protein</topology>
    </subcellularLocation>
</comment>
<dbReference type="RefSeq" id="WP_344083256.1">
    <property type="nucleotide sequence ID" value="NZ_BAAALS010000018.1"/>
</dbReference>
<dbReference type="CDD" id="cd17504">
    <property type="entry name" value="MFS_MMR_MDR_like"/>
    <property type="match status" value="1"/>
</dbReference>
<dbReference type="EMBL" id="BAAALS010000018">
    <property type="protein sequence ID" value="GAA1762521.1"/>
    <property type="molecule type" value="Genomic_DNA"/>
</dbReference>
<keyword evidence="5 8" id="KW-1133">Transmembrane helix</keyword>
<evidence type="ECO:0000313" key="10">
    <source>
        <dbReference type="EMBL" id="GAA1762521.1"/>
    </source>
</evidence>
<feature type="transmembrane region" description="Helical" evidence="8">
    <location>
        <begin position="189"/>
        <end position="208"/>
    </location>
</feature>
<protein>
    <submittedName>
        <fullName evidence="10">MFS transporter</fullName>
    </submittedName>
</protein>
<dbReference type="PANTHER" id="PTHR42718">
    <property type="entry name" value="MAJOR FACILITATOR SUPERFAMILY MULTIDRUG TRANSPORTER MFSC"/>
    <property type="match status" value="1"/>
</dbReference>
<evidence type="ECO:0000256" key="2">
    <source>
        <dbReference type="ARBA" id="ARBA00022448"/>
    </source>
</evidence>
<feature type="transmembrane region" description="Helical" evidence="8">
    <location>
        <begin position="283"/>
        <end position="307"/>
    </location>
</feature>
<keyword evidence="2" id="KW-0813">Transport</keyword>
<feature type="transmembrane region" description="Helical" evidence="8">
    <location>
        <begin position="424"/>
        <end position="449"/>
    </location>
</feature>
<keyword evidence="3" id="KW-1003">Cell membrane</keyword>
<dbReference type="Gene3D" id="1.20.1250.20">
    <property type="entry name" value="MFS general substrate transporter like domains"/>
    <property type="match status" value="1"/>
</dbReference>
<dbReference type="InterPro" id="IPR020846">
    <property type="entry name" value="MFS_dom"/>
</dbReference>
<dbReference type="SUPFAM" id="SSF103473">
    <property type="entry name" value="MFS general substrate transporter"/>
    <property type="match status" value="1"/>
</dbReference>
<accession>A0ABP4WTF5</accession>
<feature type="transmembrane region" description="Helical" evidence="8">
    <location>
        <begin position="327"/>
        <end position="347"/>
    </location>
</feature>
<feature type="transmembrane region" description="Helical" evidence="8">
    <location>
        <begin position="359"/>
        <end position="377"/>
    </location>
</feature>
<evidence type="ECO:0000256" key="8">
    <source>
        <dbReference type="SAM" id="Phobius"/>
    </source>
</evidence>
<dbReference type="PROSITE" id="PS50850">
    <property type="entry name" value="MFS"/>
    <property type="match status" value="1"/>
</dbReference>
<evidence type="ECO:0000313" key="11">
    <source>
        <dbReference type="Proteomes" id="UP001500655"/>
    </source>
</evidence>
<feature type="transmembrane region" description="Helical" evidence="8">
    <location>
        <begin position="455"/>
        <end position="477"/>
    </location>
</feature>
<dbReference type="Proteomes" id="UP001500655">
    <property type="component" value="Unassembled WGS sequence"/>
</dbReference>
<dbReference type="InterPro" id="IPR036259">
    <property type="entry name" value="MFS_trans_sf"/>
</dbReference>
<dbReference type="Pfam" id="PF07690">
    <property type="entry name" value="MFS_1"/>
    <property type="match status" value="1"/>
</dbReference>
<evidence type="ECO:0000256" key="6">
    <source>
        <dbReference type="ARBA" id="ARBA00023136"/>
    </source>
</evidence>
<dbReference type="InterPro" id="IPR011701">
    <property type="entry name" value="MFS"/>
</dbReference>
<name>A0ABP4WTF5_9ACTN</name>
<gene>
    <name evidence="10" type="ORF">GCM10009681_37030</name>
</gene>
<sequence length="518" mass="53399">MGMLETARRAGGCQDPSPSPGRTRAGLLARPRPFLLIATLSICGTVVSLQQTLMLPVLPGLPALLHTSVDNASWIVTATLLSGAVSIPILSRLADMFGKKRMIMVALALMVVGGVLGGLSHDLVPAIVARALQGASFVVVPIGIAIMRDELPADRVPLGVTLMSATLALGAGAALPLSGVIVAHLDWRSIFWITAVAGVASLLAIWWIVPESPVRSGGTFDYMGALLLSAAVTALLYALSKGTQWGWLSPPTLALTLIGLALLAVLVMVELRARTPLVNVVVAVRPGVMLVNIASVLCGFAMFTNMVGTMQLLQQSRDSGYGLGLDVLQAGLWMAPTGLVFGAWAPVAARIIRRFGDHAALLGGALIMAVTYVGRVFLSTELWQVVCGSVLVGIGVSMTFAAMPNLIMAAVPHTETASANGLNTLLRSVGSSMASAAVAALTTVLVVTIDGTRHPAFAAFEILFAIAAAASVVAAVVTLPLMRSGRPGAGASERAIGAEGDVHSVHGVDNRSVEGTAT</sequence>
<feature type="transmembrane region" description="Helical" evidence="8">
    <location>
        <begin position="158"/>
        <end position="183"/>
    </location>
</feature>
<evidence type="ECO:0000256" key="5">
    <source>
        <dbReference type="ARBA" id="ARBA00022989"/>
    </source>
</evidence>
<comment type="caution">
    <text evidence="10">The sequence shown here is derived from an EMBL/GenBank/DDBJ whole genome shotgun (WGS) entry which is preliminary data.</text>
</comment>
<feature type="transmembrane region" description="Helical" evidence="8">
    <location>
        <begin position="252"/>
        <end position="271"/>
    </location>
</feature>
<dbReference type="PANTHER" id="PTHR42718:SF46">
    <property type="entry name" value="BLR6921 PROTEIN"/>
    <property type="match status" value="1"/>
</dbReference>
<reference evidence="11" key="1">
    <citation type="journal article" date="2019" name="Int. J. Syst. Evol. Microbiol.">
        <title>The Global Catalogue of Microorganisms (GCM) 10K type strain sequencing project: providing services to taxonomists for standard genome sequencing and annotation.</title>
        <authorList>
            <consortium name="The Broad Institute Genomics Platform"/>
            <consortium name="The Broad Institute Genome Sequencing Center for Infectious Disease"/>
            <person name="Wu L."/>
            <person name="Ma J."/>
        </authorList>
    </citation>
    <scope>NUCLEOTIDE SEQUENCE [LARGE SCALE GENOMIC DNA]</scope>
    <source>
        <strain evidence="11">JCM 13249</strain>
    </source>
</reference>
<feature type="transmembrane region" description="Helical" evidence="8">
    <location>
        <begin position="383"/>
        <end position="403"/>
    </location>
</feature>
<keyword evidence="11" id="KW-1185">Reference proteome</keyword>
<evidence type="ECO:0000256" key="7">
    <source>
        <dbReference type="SAM" id="MobiDB-lite"/>
    </source>
</evidence>